<dbReference type="EMBL" id="MNBE01000228">
    <property type="protein sequence ID" value="OKP12298.1"/>
    <property type="molecule type" value="Genomic_DNA"/>
</dbReference>
<feature type="region of interest" description="Disordered" evidence="1">
    <location>
        <begin position="1"/>
        <end position="20"/>
    </location>
</feature>
<name>A0A1Q5UIH9_9EURO</name>
<comment type="caution">
    <text evidence="2">The sequence shown here is derived from an EMBL/GenBank/DDBJ whole genome shotgun (WGS) entry which is preliminary data.</text>
</comment>
<dbReference type="Proteomes" id="UP000186955">
    <property type="component" value="Unassembled WGS sequence"/>
</dbReference>
<gene>
    <name evidence="2" type="ORF">PENSUB_2034</name>
</gene>
<evidence type="ECO:0008006" key="4">
    <source>
        <dbReference type="Google" id="ProtNLM"/>
    </source>
</evidence>
<evidence type="ECO:0000256" key="1">
    <source>
        <dbReference type="SAM" id="MobiDB-lite"/>
    </source>
</evidence>
<evidence type="ECO:0000313" key="3">
    <source>
        <dbReference type="Proteomes" id="UP000186955"/>
    </source>
</evidence>
<accession>A0A1Q5UIH9</accession>
<dbReference type="AlphaFoldDB" id="A0A1Q5UIH9"/>
<reference evidence="2 3" key="1">
    <citation type="submission" date="2016-10" db="EMBL/GenBank/DDBJ databases">
        <title>Genome sequence of the ascomycete fungus Penicillium subrubescens.</title>
        <authorList>
            <person name="De Vries R.P."/>
            <person name="Peng M."/>
            <person name="Dilokpimol A."/>
            <person name="Hilden K."/>
            <person name="Makela M.R."/>
            <person name="Grigoriev I."/>
            <person name="Riley R."/>
            <person name="Granchi Z."/>
        </authorList>
    </citation>
    <scope>NUCLEOTIDE SEQUENCE [LARGE SCALE GENOMIC DNA]</scope>
    <source>
        <strain evidence="2 3">CBS 132785</strain>
    </source>
</reference>
<feature type="compositionally biased region" description="Acidic residues" evidence="1">
    <location>
        <begin position="1"/>
        <end position="12"/>
    </location>
</feature>
<protein>
    <recommendedName>
        <fullName evidence="4">Reverse transcriptase Ty1/copia-type domain-containing protein</fullName>
    </recommendedName>
</protein>
<dbReference type="PANTHER" id="PTHR11439">
    <property type="entry name" value="GAG-POL-RELATED RETROTRANSPOSON"/>
    <property type="match status" value="1"/>
</dbReference>
<dbReference type="PANTHER" id="PTHR11439:SF467">
    <property type="entry name" value="INTEGRASE CATALYTIC DOMAIN-CONTAINING PROTEIN"/>
    <property type="match status" value="1"/>
</dbReference>
<organism evidence="2 3">
    <name type="scientific">Penicillium subrubescens</name>
    <dbReference type="NCBI Taxonomy" id="1316194"/>
    <lineage>
        <taxon>Eukaryota</taxon>
        <taxon>Fungi</taxon>
        <taxon>Dikarya</taxon>
        <taxon>Ascomycota</taxon>
        <taxon>Pezizomycotina</taxon>
        <taxon>Eurotiomycetes</taxon>
        <taxon>Eurotiomycetidae</taxon>
        <taxon>Eurotiales</taxon>
        <taxon>Aspergillaceae</taxon>
        <taxon>Penicillium</taxon>
    </lineage>
</organism>
<sequence length="223" mass="24956">MRETCDTEQQDSDDIKAGQPVVEGSRKGVKFGLSAYCDHALPALRLKPNSTSRAKYHEAKIEELKSHEEKGTWKVVPLSKITRHKARLLGRGFQQEEGLDYEETFASVVKPASTNAAPAKPPLDKNIKLAKQDNYIADTKFRREYQSKVGSLNFSGNQTRPVIAFATGYVARYASNPNQTHMDAVDRIFAYLKGDPRKGIVYSDKYDLQLMGFVDSDFAGCED</sequence>
<keyword evidence="3" id="KW-1185">Reference proteome</keyword>
<dbReference type="STRING" id="1316194.A0A1Q5UIH9"/>
<evidence type="ECO:0000313" key="2">
    <source>
        <dbReference type="EMBL" id="OKP12298.1"/>
    </source>
</evidence>
<proteinExistence type="predicted"/>